<dbReference type="InterPro" id="IPR005176">
    <property type="entry name" value="PONY_dom"/>
</dbReference>
<dbReference type="AlphaFoldDB" id="A0AAD8LK28"/>
<accession>A0AAD8LK28</accession>
<protein>
    <recommendedName>
        <fullName evidence="1">Defective in cullin neddylation protein</fullName>
    </recommendedName>
</protein>
<dbReference type="GO" id="GO:0000151">
    <property type="term" value="C:ubiquitin ligase complex"/>
    <property type="evidence" value="ECO:0007669"/>
    <property type="project" value="TreeGrafter"/>
</dbReference>
<evidence type="ECO:0000256" key="1">
    <source>
        <dbReference type="RuleBase" id="RU410713"/>
    </source>
</evidence>
<dbReference type="EMBL" id="JAUHHV010000001">
    <property type="protein sequence ID" value="KAK1438895.1"/>
    <property type="molecule type" value="Genomic_DNA"/>
</dbReference>
<dbReference type="Proteomes" id="UP001229421">
    <property type="component" value="Unassembled WGS sequence"/>
</dbReference>
<feature type="domain" description="DCUN1" evidence="2">
    <location>
        <begin position="1"/>
        <end position="195"/>
    </location>
</feature>
<dbReference type="GO" id="GO:0032182">
    <property type="term" value="F:ubiquitin-like protein binding"/>
    <property type="evidence" value="ECO:0007669"/>
    <property type="project" value="TreeGrafter"/>
</dbReference>
<proteinExistence type="predicted"/>
<gene>
    <name evidence="3" type="ORF">QVD17_04707</name>
</gene>
<sequence length="319" mass="36834">MGFVSKRIPKPKSHLSSSTSMDQIHILDIYRRYCEVTSESLNFGGDGYRPVNESNKAKLLRDALSQLRQLLDSRLDKRADILEEVPLLMSRLDLMADSYEFSRFYNFVFFISRENGQRNITVSRAIMAWKLVLSGRFRLLNQWCSFVEKNQRHNISEDTWRQVLAFSRCVHENLEGYDPEGAWPVLIDEFVEHMYRVNGSEDARNLCCSCSDSENQLIDDSLPGLKIFPGVKRKLGDDLQDQDFTNLNTIIMNPKKRRNDLERNLANREGSNPTYNCNETIKHNNHCAVEGSLSKGIAELFSSLSSLQFDRETRVPYSL</sequence>
<dbReference type="PANTHER" id="PTHR12281:SF31">
    <property type="entry name" value="DCN1-LIKE PROTEIN 3"/>
    <property type="match status" value="1"/>
</dbReference>
<comment type="caution">
    <text evidence="3">The sequence shown here is derived from an EMBL/GenBank/DDBJ whole genome shotgun (WGS) entry which is preliminary data.</text>
</comment>
<dbReference type="Pfam" id="PF03556">
    <property type="entry name" value="Cullin_binding"/>
    <property type="match status" value="1"/>
</dbReference>
<dbReference type="PANTHER" id="PTHR12281">
    <property type="entry name" value="RP42 RELATED"/>
    <property type="match status" value="1"/>
</dbReference>
<dbReference type="FunFam" id="1.10.238.200:FF:000006">
    <property type="entry name" value="Defective in cullin neddylation protein"/>
    <property type="match status" value="1"/>
</dbReference>
<dbReference type="InterPro" id="IPR014764">
    <property type="entry name" value="DCN-prot"/>
</dbReference>
<reference evidence="3" key="1">
    <citation type="journal article" date="2023" name="bioRxiv">
        <title>Improved chromosome-level genome assembly for marigold (Tagetes erecta).</title>
        <authorList>
            <person name="Jiang F."/>
            <person name="Yuan L."/>
            <person name="Wang S."/>
            <person name="Wang H."/>
            <person name="Xu D."/>
            <person name="Wang A."/>
            <person name="Fan W."/>
        </authorList>
    </citation>
    <scope>NUCLEOTIDE SEQUENCE</scope>
    <source>
        <strain evidence="3">WSJ</strain>
        <tissue evidence="3">Leaf</tissue>
    </source>
</reference>
<name>A0AAD8LK28_TARER</name>
<evidence type="ECO:0000313" key="4">
    <source>
        <dbReference type="Proteomes" id="UP001229421"/>
    </source>
</evidence>
<comment type="function">
    <text evidence="1">Neddylation of cullins play an essential role in the regulation of SCF-type complexes activity.</text>
</comment>
<evidence type="ECO:0000313" key="3">
    <source>
        <dbReference type="EMBL" id="KAK1438895.1"/>
    </source>
</evidence>
<keyword evidence="4" id="KW-1185">Reference proteome</keyword>
<dbReference type="InterPro" id="IPR042460">
    <property type="entry name" value="DCN1-like_PONY"/>
</dbReference>
<dbReference type="GO" id="GO:0031624">
    <property type="term" value="F:ubiquitin conjugating enzyme binding"/>
    <property type="evidence" value="ECO:0007669"/>
    <property type="project" value="TreeGrafter"/>
</dbReference>
<dbReference type="Gene3D" id="1.10.238.200">
    <property type="entry name" value="Cullin, PONY binding domain"/>
    <property type="match status" value="1"/>
</dbReference>
<dbReference type="GO" id="GO:0097602">
    <property type="term" value="F:cullin family protein binding"/>
    <property type="evidence" value="ECO:0007669"/>
    <property type="project" value="TreeGrafter"/>
</dbReference>
<evidence type="ECO:0000259" key="2">
    <source>
        <dbReference type="PROSITE" id="PS51229"/>
    </source>
</evidence>
<organism evidence="3 4">
    <name type="scientific">Tagetes erecta</name>
    <name type="common">African marigold</name>
    <dbReference type="NCBI Taxonomy" id="13708"/>
    <lineage>
        <taxon>Eukaryota</taxon>
        <taxon>Viridiplantae</taxon>
        <taxon>Streptophyta</taxon>
        <taxon>Embryophyta</taxon>
        <taxon>Tracheophyta</taxon>
        <taxon>Spermatophyta</taxon>
        <taxon>Magnoliopsida</taxon>
        <taxon>eudicotyledons</taxon>
        <taxon>Gunneridae</taxon>
        <taxon>Pentapetalae</taxon>
        <taxon>asterids</taxon>
        <taxon>campanulids</taxon>
        <taxon>Asterales</taxon>
        <taxon>Asteraceae</taxon>
        <taxon>Asteroideae</taxon>
        <taxon>Heliantheae alliance</taxon>
        <taxon>Tageteae</taxon>
        <taxon>Tagetes</taxon>
    </lineage>
</organism>
<dbReference type="PROSITE" id="PS51229">
    <property type="entry name" value="DCUN1"/>
    <property type="match status" value="1"/>
</dbReference>
<dbReference type="GO" id="GO:0045116">
    <property type="term" value="P:protein neddylation"/>
    <property type="evidence" value="ECO:0007669"/>
    <property type="project" value="TreeGrafter"/>
</dbReference>